<dbReference type="AlphaFoldDB" id="A0AA35RF97"/>
<evidence type="ECO:0000256" key="3">
    <source>
        <dbReference type="ARBA" id="ARBA00023002"/>
    </source>
</evidence>
<protein>
    <recommendedName>
        <fullName evidence="4">Glutathione peroxidase</fullName>
    </recommendedName>
</protein>
<keyword evidence="6" id="KW-1185">Reference proteome</keyword>
<dbReference type="PANTHER" id="PTHR11592:SF78">
    <property type="entry name" value="GLUTATHIONE PEROXIDASE"/>
    <property type="match status" value="1"/>
</dbReference>
<comment type="similarity">
    <text evidence="1 4">Belongs to the glutathione peroxidase family.</text>
</comment>
<organism evidence="5 6">
    <name type="scientific">Geodia barretti</name>
    <name type="common">Barrett's horny sponge</name>
    <dbReference type="NCBI Taxonomy" id="519541"/>
    <lineage>
        <taxon>Eukaryota</taxon>
        <taxon>Metazoa</taxon>
        <taxon>Porifera</taxon>
        <taxon>Demospongiae</taxon>
        <taxon>Heteroscleromorpha</taxon>
        <taxon>Tetractinellida</taxon>
        <taxon>Astrophorina</taxon>
        <taxon>Geodiidae</taxon>
        <taxon>Geodia</taxon>
    </lineage>
</organism>
<dbReference type="Pfam" id="PF00255">
    <property type="entry name" value="GSHPx"/>
    <property type="match status" value="1"/>
</dbReference>
<dbReference type="InterPro" id="IPR036249">
    <property type="entry name" value="Thioredoxin-like_sf"/>
</dbReference>
<dbReference type="GO" id="GO:0004601">
    <property type="term" value="F:peroxidase activity"/>
    <property type="evidence" value="ECO:0007669"/>
    <property type="project" value="UniProtKB-KW"/>
</dbReference>
<evidence type="ECO:0000256" key="1">
    <source>
        <dbReference type="ARBA" id="ARBA00006926"/>
    </source>
</evidence>
<keyword evidence="3 4" id="KW-0560">Oxidoreductase</keyword>
<keyword evidence="2 4" id="KW-0575">Peroxidase</keyword>
<dbReference type="InterPro" id="IPR029760">
    <property type="entry name" value="GPX_CS"/>
</dbReference>
<evidence type="ECO:0000313" key="6">
    <source>
        <dbReference type="Proteomes" id="UP001174909"/>
    </source>
</evidence>
<evidence type="ECO:0000256" key="2">
    <source>
        <dbReference type="ARBA" id="ARBA00022559"/>
    </source>
</evidence>
<dbReference type="PRINTS" id="PR01011">
    <property type="entry name" value="GLUTPROXDASE"/>
</dbReference>
<reference evidence="5" key="1">
    <citation type="submission" date="2023-03" db="EMBL/GenBank/DDBJ databases">
        <authorList>
            <person name="Steffen K."/>
            <person name="Cardenas P."/>
        </authorList>
    </citation>
    <scope>NUCLEOTIDE SEQUENCE</scope>
</reference>
<gene>
    <name evidence="5" type="ORF">GBAR_LOCUS6699</name>
</gene>
<dbReference type="Gene3D" id="3.40.30.10">
    <property type="entry name" value="Glutaredoxin"/>
    <property type="match status" value="1"/>
</dbReference>
<dbReference type="GO" id="GO:0006979">
    <property type="term" value="P:response to oxidative stress"/>
    <property type="evidence" value="ECO:0007669"/>
    <property type="project" value="InterPro"/>
</dbReference>
<dbReference type="PANTHER" id="PTHR11592">
    <property type="entry name" value="GLUTATHIONE PEROXIDASE"/>
    <property type="match status" value="1"/>
</dbReference>
<accession>A0AA35RF97</accession>
<evidence type="ECO:0000256" key="4">
    <source>
        <dbReference type="RuleBase" id="RU000499"/>
    </source>
</evidence>
<dbReference type="Proteomes" id="UP001174909">
    <property type="component" value="Unassembled WGS sequence"/>
</dbReference>
<name>A0AA35RF97_GEOBA</name>
<dbReference type="PROSITE" id="PS51355">
    <property type="entry name" value="GLUTATHIONE_PEROXID_3"/>
    <property type="match status" value="1"/>
</dbReference>
<proteinExistence type="inferred from homology"/>
<evidence type="ECO:0000313" key="5">
    <source>
        <dbReference type="EMBL" id="CAI8010129.1"/>
    </source>
</evidence>
<dbReference type="PROSITE" id="PS00763">
    <property type="entry name" value="GLUTATHIONE_PEROXID_2"/>
    <property type="match status" value="1"/>
</dbReference>
<dbReference type="CDD" id="cd00340">
    <property type="entry name" value="GSH_Peroxidase"/>
    <property type="match status" value="1"/>
</dbReference>
<sequence length="155" mass="17640">MRNEVSLQKYRGQVTLVVNVASQCGYTDLNYRELVELQDEFSREGFTVLAFPCNQFGEQEPGSMAEITEFTRSYGINFPLFSKVDVSGRDASAVYSFLHESTRTLPQWNFGKYLVGQKWGREAILFGEGRFFRHSPGRQILAGQTTHGTITRQPL</sequence>
<comment type="caution">
    <text evidence="5">The sequence shown here is derived from an EMBL/GenBank/DDBJ whole genome shotgun (WGS) entry which is preliminary data.</text>
</comment>
<dbReference type="EMBL" id="CASHTH010001010">
    <property type="protein sequence ID" value="CAI8010129.1"/>
    <property type="molecule type" value="Genomic_DNA"/>
</dbReference>
<dbReference type="InterPro" id="IPR000889">
    <property type="entry name" value="Glutathione_peroxidase"/>
</dbReference>
<dbReference type="SUPFAM" id="SSF52833">
    <property type="entry name" value="Thioredoxin-like"/>
    <property type="match status" value="1"/>
</dbReference>